<dbReference type="InterPro" id="IPR000639">
    <property type="entry name" value="Epox_hydrolase-like"/>
</dbReference>
<dbReference type="PRINTS" id="PR00412">
    <property type="entry name" value="EPOXHYDRLASE"/>
</dbReference>
<organism evidence="3 4">
    <name type="scientific">Corynebacterium freneyi DNF00450</name>
    <dbReference type="NCBI Taxonomy" id="1287475"/>
    <lineage>
        <taxon>Bacteria</taxon>
        <taxon>Bacillati</taxon>
        <taxon>Actinomycetota</taxon>
        <taxon>Actinomycetes</taxon>
        <taxon>Mycobacteriales</taxon>
        <taxon>Corynebacteriaceae</taxon>
        <taxon>Corynebacterium</taxon>
    </lineage>
</organism>
<sequence length="269" mass="28560">MTAAAPPEGGHGVRTRGDGPPVVLVMGRGHGGRVWELHQVPALVRAGYRVTVFDNRGSGVSAGHSIPFSLDDMVADLAGIIESEHGQPAFVVGTSLGARICQELALSRPDLVRGAVFAAGHARQTPAQLAMSRNSADADATLRAEHPEFAAAAEVSRNLSASTLLDDVACRDWMDIVRHAPAPGYGARLQAMVDDGRDRREAYGRITARCLALAYADDAVIPPAQVREVADSIPRCGYVELPRTGHWGYLERPEAFNALLLGFLRLGGG</sequence>
<evidence type="ECO:0000313" key="3">
    <source>
        <dbReference type="EMBL" id="KGF15013.1"/>
    </source>
</evidence>
<dbReference type="InterPro" id="IPR029058">
    <property type="entry name" value="AB_hydrolase_fold"/>
</dbReference>
<dbReference type="GO" id="GO:0003824">
    <property type="term" value="F:catalytic activity"/>
    <property type="evidence" value="ECO:0007669"/>
    <property type="project" value="InterPro"/>
</dbReference>
<feature type="region of interest" description="Disordered" evidence="1">
    <location>
        <begin position="1"/>
        <end position="21"/>
    </location>
</feature>
<protein>
    <recommendedName>
        <fullName evidence="2">AB hydrolase-1 domain-containing protein</fullName>
    </recommendedName>
</protein>
<accession>A0A095XY96</accession>
<gene>
    <name evidence="3" type="ORF">HMPREF1650_12565</name>
</gene>
<feature type="domain" description="AB hydrolase-1" evidence="2">
    <location>
        <begin position="20"/>
        <end position="253"/>
    </location>
</feature>
<dbReference type="InterPro" id="IPR050228">
    <property type="entry name" value="Carboxylesterase_BioH"/>
</dbReference>
<dbReference type="eggNOG" id="COG2021">
    <property type="taxonomic scope" value="Bacteria"/>
</dbReference>
<dbReference type="Pfam" id="PF00561">
    <property type="entry name" value="Abhydrolase_1"/>
    <property type="match status" value="1"/>
</dbReference>
<dbReference type="PANTHER" id="PTHR43194">
    <property type="entry name" value="HYDROLASE ALPHA/BETA FOLD FAMILY"/>
    <property type="match status" value="1"/>
</dbReference>
<name>A0A095XY96_9CORY</name>
<dbReference type="InterPro" id="IPR000073">
    <property type="entry name" value="AB_hydrolase_1"/>
</dbReference>
<dbReference type="AlphaFoldDB" id="A0A095XY96"/>
<dbReference type="RefSeq" id="WP_035123825.1">
    <property type="nucleotide sequence ID" value="NZ_JRNE01000085.1"/>
</dbReference>
<evidence type="ECO:0000313" key="4">
    <source>
        <dbReference type="Proteomes" id="UP000029548"/>
    </source>
</evidence>
<dbReference type="SUPFAM" id="SSF53474">
    <property type="entry name" value="alpha/beta-Hydrolases"/>
    <property type="match status" value="1"/>
</dbReference>
<dbReference type="Gene3D" id="3.40.50.1820">
    <property type="entry name" value="alpha/beta hydrolase"/>
    <property type="match status" value="1"/>
</dbReference>
<evidence type="ECO:0000256" key="1">
    <source>
        <dbReference type="SAM" id="MobiDB-lite"/>
    </source>
</evidence>
<evidence type="ECO:0000259" key="2">
    <source>
        <dbReference type="Pfam" id="PF00561"/>
    </source>
</evidence>
<comment type="caution">
    <text evidence="3">The sequence shown here is derived from an EMBL/GenBank/DDBJ whole genome shotgun (WGS) entry which is preliminary data.</text>
</comment>
<dbReference type="EMBL" id="JRNE01000085">
    <property type="protein sequence ID" value="KGF15013.1"/>
    <property type="molecule type" value="Genomic_DNA"/>
</dbReference>
<reference evidence="3 4" key="1">
    <citation type="submission" date="2014-07" db="EMBL/GenBank/DDBJ databases">
        <authorList>
            <person name="McCorrison J."/>
            <person name="Sanka R."/>
            <person name="Torralba M."/>
            <person name="Gillis M."/>
            <person name="Haft D.H."/>
            <person name="Methe B."/>
            <person name="Sutton G."/>
            <person name="Nelson K.E."/>
        </authorList>
    </citation>
    <scope>NUCLEOTIDE SEQUENCE [LARGE SCALE GENOMIC DNA]</scope>
    <source>
        <strain evidence="3 4">DNF00450</strain>
    </source>
</reference>
<dbReference type="PANTHER" id="PTHR43194:SF2">
    <property type="entry name" value="PEROXISOMAL MEMBRANE PROTEIN LPX1"/>
    <property type="match status" value="1"/>
</dbReference>
<dbReference type="Proteomes" id="UP000029548">
    <property type="component" value="Unassembled WGS sequence"/>
</dbReference>
<proteinExistence type="predicted"/>